<dbReference type="SUPFAM" id="SSF49899">
    <property type="entry name" value="Concanavalin A-like lectins/glucanases"/>
    <property type="match status" value="1"/>
</dbReference>
<feature type="signal peptide" evidence="3">
    <location>
        <begin position="1"/>
        <end position="19"/>
    </location>
</feature>
<dbReference type="Proteomes" id="UP001497497">
    <property type="component" value="Unassembled WGS sequence"/>
</dbReference>
<dbReference type="EMBL" id="CAXITT010001040">
    <property type="protein sequence ID" value="CAL1547676.1"/>
    <property type="molecule type" value="Genomic_DNA"/>
</dbReference>
<accession>A0AAV2IN08</accession>
<dbReference type="AlphaFoldDB" id="A0AAV2IN08"/>
<name>A0AAV2IN08_LYMST</name>
<evidence type="ECO:0000259" key="4">
    <source>
        <dbReference type="PROSITE" id="PS50060"/>
    </source>
</evidence>
<feature type="compositionally biased region" description="Basic and acidic residues" evidence="2">
    <location>
        <begin position="112"/>
        <end position="126"/>
    </location>
</feature>
<keyword evidence="3" id="KW-0732">Signal</keyword>
<keyword evidence="6" id="KW-1185">Reference proteome</keyword>
<dbReference type="GO" id="GO:0016020">
    <property type="term" value="C:membrane"/>
    <property type="evidence" value="ECO:0007669"/>
    <property type="project" value="InterPro"/>
</dbReference>
<dbReference type="CDD" id="cd06263">
    <property type="entry name" value="MAM"/>
    <property type="match status" value="1"/>
</dbReference>
<comment type="caution">
    <text evidence="5">The sequence shown here is derived from an EMBL/GenBank/DDBJ whole genome shotgun (WGS) entry which is preliminary data.</text>
</comment>
<dbReference type="InterPro" id="IPR000998">
    <property type="entry name" value="MAM_dom"/>
</dbReference>
<organism evidence="5 6">
    <name type="scientific">Lymnaea stagnalis</name>
    <name type="common">Great pond snail</name>
    <name type="synonym">Helix stagnalis</name>
    <dbReference type="NCBI Taxonomy" id="6523"/>
    <lineage>
        <taxon>Eukaryota</taxon>
        <taxon>Metazoa</taxon>
        <taxon>Spiralia</taxon>
        <taxon>Lophotrochozoa</taxon>
        <taxon>Mollusca</taxon>
        <taxon>Gastropoda</taxon>
        <taxon>Heterobranchia</taxon>
        <taxon>Euthyneura</taxon>
        <taxon>Panpulmonata</taxon>
        <taxon>Hygrophila</taxon>
        <taxon>Lymnaeoidea</taxon>
        <taxon>Lymnaeidae</taxon>
        <taxon>Lymnaea</taxon>
    </lineage>
</organism>
<protein>
    <recommendedName>
        <fullName evidence="4">MAM domain-containing protein</fullName>
    </recommendedName>
</protein>
<dbReference type="InterPro" id="IPR013320">
    <property type="entry name" value="ConA-like_dom_sf"/>
</dbReference>
<dbReference type="Pfam" id="PF00629">
    <property type="entry name" value="MAM"/>
    <property type="match status" value="1"/>
</dbReference>
<evidence type="ECO:0000256" key="3">
    <source>
        <dbReference type="SAM" id="SignalP"/>
    </source>
</evidence>
<dbReference type="PANTHER" id="PTHR23282">
    <property type="entry name" value="APICAL ENDOSOMAL GLYCOPROTEIN PRECURSOR"/>
    <property type="match status" value="1"/>
</dbReference>
<evidence type="ECO:0000313" key="6">
    <source>
        <dbReference type="Proteomes" id="UP001497497"/>
    </source>
</evidence>
<gene>
    <name evidence="5" type="ORF">GSLYS_00020993001</name>
</gene>
<evidence type="ECO:0000256" key="2">
    <source>
        <dbReference type="SAM" id="MobiDB-lite"/>
    </source>
</evidence>
<dbReference type="PROSITE" id="PS50060">
    <property type="entry name" value="MAM_2"/>
    <property type="match status" value="1"/>
</dbReference>
<feature type="domain" description="MAM" evidence="4">
    <location>
        <begin position="308"/>
        <end position="473"/>
    </location>
</feature>
<evidence type="ECO:0000256" key="1">
    <source>
        <dbReference type="SAM" id="Coils"/>
    </source>
</evidence>
<dbReference type="InterPro" id="IPR051560">
    <property type="entry name" value="MAM_domain-containing"/>
</dbReference>
<dbReference type="PRINTS" id="PR00020">
    <property type="entry name" value="MAMDOMAIN"/>
</dbReference>
<evidence type="ECO:0000313" key="5">
    <source>
        <dbReference type="EMBL" id="CAL1547676.1"/>
    </source>
</evidence>
<reference evidence="5 6" key="1">
    <citation type="submission" date="2024-04" db="EMBL/GenBank/DDBJ databases">
        <authorList>
            <consortium name="Genoscope - CEA"/>
            <person name="William W."/>
        </authorList>
    </citation>
    <scope>NUCLEOTIDE SEQUENCE [LARGE SCALE GENOMIC DNA]</scope>
</reference>
<dbReference type="PANTHER" id="PTHR23282:SF146">
    <property type="entry name" value="RT07201P-RELATED"/>
    <property type="match status" value="1"/>
</dbReference>
<proteinExistence type="predicted"/>
<dbReference type="SMART" id="SM00137">
    <property type="entry name" value="MAM"/>
    <property type="match status" value="1"/>
</dbReference>
<feature type="region of interest" description="Disordered" evidence="2">
    <location>
        <begin position="112"/>
        <end position="133"/>
    </location>
</feature>
<dbReference type="Gene3D" id="2.60.120.200">
    <property type="match status" value="1"/>
</dbReference>
<feature type="chain" id="PRO_5043539355" description="MAM domain-containing protein" evidence="3">
    <location>
        <begin position="20"/>
        <end position="523"/>
    </location>
</feature>
<sequence>MALSAVSLVLIMVLPAALGASGCEFEHKGCTYNIYLSPKDGEIKDSEVRDSEVRESDVNCGTRSQQVFLDRAQNDYTAKIDDIEKNFSFLRDEHEHRLKELESTVREFLGLDKNGDRSKDGKDGEVSKGSSSLGNLAMNNADLMDRLEVEFNKLRREIREKSEDLMDTKIKLNETGTKMQEMQLTHFQTSQDLLNAENQITVLLRERSVLKNQLKDRSYKLDVSMSKATECESKSTDQQDQMMKLFRSESTLKEELMLVQIQLNQSRTAHNVMEEKHNTLKTKHDRTRVILKIREKELIDCYSSKTSTFCGFEDPKMCGFSNINDTSDFFDWDRARGSTPSAKTGPSKDHTCDGVNGHFMFIEASSKGRGNNAILYSPLYRGMVEQCVEFFYHMYGRNIGTLNVYAQARGDVLRSVWRAYGNQGDVWSNARLAIPQGLAMAGYQIAFEGITENGYLGDIAIDDVSVTDGPCPVDQKIIPVKVAINATNLMVEGRSLQPATTALPNVETSTRKLRKKQRHRKRE</sequence>
<keyword evidence="1" id="KW-0175">Coiled coil</keyword>
<feature type="coiled-coil region" evidence="1">
    <location>
        <begin position="144"/>
        <end position="213"/>
    </location>
</feature>